<dbReference type="Proteomes" id="UP000190065">
    <property type="component" value="Unassembled WGS sequence"/>
</dbReference>
<dbReference type="STRING" id="28136.SAMN02745202_00985"/>
<dbReference type="RefSeq" id="WP_036901739.1">
    <property type="nucleotide sequence ID" value="NZ_FUXK01000009.1"/>
</dbReference>
<dbReference type="InterPro" id="IPR017850">
    <property type="entry name" value="Alkaline_phosphatase_core_sf"/>
</dbReference>
<accession>A0A1T4N8E0</accession>
<evidence type="ECO:0000256" key="1">
    <source>
        <dbReference type="SAM" id="SignalP"/>
    </source>
</evidence>
<dbReference type="EMBL" id="FUXK01000009">
    <property type="protein sequence ID" value="SJZ75560.1"/>
    <property type="molecule type" value="Genomic_DNA"/>
</dbReference>
<evidence type="ECO:0000313" key="3">
    <source>
        <dbReference type="Proteomes" id="UP000190065"/>
    </source>
</evidence>
<protein>
    <submittedName>
        <fullName evidence="2">Type I phosphodiesterase / nucleotide pyrophosphatase</fullName>
    </submittedName>
</protein>
<sequence>MVNKYLALLIAALTTAEVQASTLVPRLIVNINIDEWRGEYFDSFLPLFQEDGLKKLSREGHVFEVASAPFDFVNAPAAITTIATGTTPFYHGIIGAQWLDRSTLHPMRCTEDKRYTYAPSNVKCSTVGDELKIVTHGKSIVYSLAAHADYAILSAGHTADNAIWYDKRYRRWNTTTYYGASPQWLNTPLAPSTITNIDIGNKAIDIVNQERMGKDDIPDLLTITLSAALDDNESLRQQDQAEQLIYQQIDQTIAKLVTSIEQSVGKAHVLFVITGTGTSDESENDYSLYRVPTGNFYINRTAKLLNVYLSALYGQGTYVDATWGNQIYLDRKTIDQKHLRLQDVLVQSQSLLFQTAGVSDVYTCEQLFANNAAVSRVRNAFHPNLSGDLVIKVAPGWKMINEDSQESYTSRAAVAHFPIIFYGNGVTQTHDFTPITTDYIAPTLCKSIRIRAPNACATSPLF</sequence>
<keyword evidence="1" id="KW-0732">Signal</keyword>
<dbReference type="SUPFAM" id="SSF53649">
    <property type="entry name" value="Alkaline phosphatase-like"/>
    <property type="match status" value="1"/>
</dbReference>
<dbReference type="eggNOG" id="COG3119">
    <property type="taxonomic scope" value="Bacteria"/>
</dbReference>
<proteinExistence type="predicted"/>
<dbReference type="InterPro" id="IPR002591">
    <property type="entry name" value="Phosphodiest/P_Trfase"/>
</dbReference>
<feature type="signal peptide" evidence="1">
    <location>
        <begin position="1"/>
        <end position="20"/>
    </location>
</feature>
<dbReference type="Pfam" id="PF01663">
    <property type="entry name" value="Phosphodiest"/>
    <property type="match status" value="1"/>
</dbReference>
<dbReference type="AlphaFoldDB" id="A0A1T4N8E0"/>
<dbReference type="Gene3D" id="3.40.720.10">
    <property type="entry name" value="Alkaline Phosphatase, subunit A"/>
    <property type="match status" value="1"/>
</dbReference>
<evidence type="ECO:0000313" key="2">
    <source>
        <dbReference type="EMBL" id="SJZ75560.1"/>
    </source>
</evidence>
<reference evidence="2 3" key="1">
    <citation type="submission" date="2017-02" db="EMBL/GenBank/DDBJ databases">
        <authorList>
            <person name="Peterson S.W."/>
        </authorList>
    </citation>
    <scope>NUCLEOTIDE SEQUENCE [LARGE SCALE GENOMIC DNA]</scope>
    <source>
        <strain evidence="2 3">ATCC 43324</strain>
    </source>
</reference>
<name>A0A1T4N8E0_9BACT</name>
<dbReference type="Gene3D" id="3.30.1360.150">
    <property type="match status" value="1"/>
</dbReference>
<gene>
    <name evidence="2" type="ORF">SAMN02745202_00985</name>
</gene>
<feature type="chain" id="PRO_5010547605" evidence="1">
    <location>
        <begin position="21"/>
        <end position="462"/>
    </location>
</feature>
<organism evidence="2 3">
    <name type="scientific">Segatella oulorum</name>
    <dbReference type="NCBI Taxonomy" id="28136"/>
    <lineage>
        <taxon>Bacteria</taxon>
        <taxon>Pseudomonadati</taxon>
        <taxon>Bacteroidota</taxon>
        <taxon>Bacteroidia</taxon>
        <taxon>Bacteroidales</taxon>
        <taxon>Prevotellaceae</taxon>
        <taxon>Segatella</taxon>
    </lineage>
</organism>